<dbReference type="CDD" id="cd04189">
    <property type="entry name" value="G1P_TT_long"/>
    <property type="match status" value="1"/>
</dbReference>
<gene>
    <name evidence="2" type="primary">RfbA</name>
    <name evidence="2" type="ordered locus">PTH_1078</name>
</gene>
<dbReference type="InterPro" id="IPR005835">
    <property type="entry name" value="NTP_transferase_dom"/>
</dbReference>
<name>A5D3D6_PELTS</name>
<dbReference type="KEGG" id="pth:PTH_1078"/>
<evidence type="ECO:0000313" key="3">
    <source>
        <dbReference type="Proteomes" id="UP000006556"/>
    </source>
</evidence>
<dbReference type="EMBL" id="AP009389">
    <property type="protein sequence ID" value="BAF59259.1"/>
    <property type="molecule type" value="Genomic_DNA"/>
</dbReference>
<evidence type="ECO:0000259" key="1">
    <source>
        <dbReference type="Pfam" id="PF00483"/>
    </source>
</evidence>
<dbReference type="PANTHER" id="PTHR42883:SF2">
    <property type="entry name" value="THYMIDYLYLTRANSFERASE"/>
    <property type="match status" value="1"/>
</dbReference>
<feature type="domain" description="Nucleotidyl transferase" evidence="1">
    <location>
        <begin position="35"/>
        <end position="269"/>
    </location>
</feature>
<dbReference type="eggNOG" id="COG1209">
    <property type="taxonomic scope" value="Bacteria"/>
</dbReference>
<dbReference type="Pfam" id="PF00483">
    <property type="entry name" value="NTP_transferase"/>
    <property type="match status" value="1"/>
</dbReference>
<dbReference type="InterPro" id="IPR029044">
    <property type="entry name" value="Nucleotide-diphossugar_trans"/>
</dbReference>
<keyword evidence="3" id="KW-1185">Reference proteome</keyword>
<sequence>MCHIPIAFYILKYGREEVIFRKLLATSGQGSVKVKALILSGGKGTRLRPLTYTTAKQLIPVANKPILEFVVEQICQAGIRDIGMIISPETGEQVKEAIGCGERWGARITYILQEKPAGLAHAVKTARPFLGDSPFLMFLGDNLVQGGVGQLVKDFAGSRADAMIQLKEVADPSQFGVAVLGENNRVIRLVEKPKEPPGNLALVGIYLFGSAVHRAIERIKPSWRGELEITDAIQEMINLGCSVDARILDGWWLDTGKKDDILEANRVVLDEYARLEISGTVDRYSRITGRVSIGRGSEVKNSIVRGPAVIGDRVVIRDSFVGPYTALGRESVLENVSIEHSVVLNNCYLKDVEHIEDSLIGNNTRVGRKRDRHKAVRLFLGDDSEVFV</sequence>
<dbReference type="STRING" id="370438.PTH_1078"/>
<dbReference type="HOGENOM" id="CLU_029499_0_1_9"/>
<dbReference type="NCBIfam" id="TIGR01208">
    <property type="entry name" value="rmlA_long"/>
    <property type="match status" value="1"/>
</dbReference>
<reference evidence="3" key="1">
    <citation type="journal article" date="2008" name="Genome Res.">
        <title>The genome of Pelotomaculum thermopropionicum reveals niche-associated evolution in anaerobic microbiota.</title>
        <authorList>
            <person name="Kosaka T."/>
            <person name="Kato S."/>
            <person name="Shimoyama T."/>
            <person name="Ishii S."/>
            <person name="Abe T."/>
            <person name="Watanabe K."/>
        </authorList>
    </citation>
    <scope>NUCLEOTIDE SEQUENCE [LARGE SCALE GENOMIC DNA]</scope>
    <source>
        <strain evidence="3">DSM 13744 / JCM 10971 / SI</strain>
    </source>
</reference>
<dbReference type="Proteomes" id="UP000006556">
    <property type="component" value="Chromosome"/>
</dbReference>
<dbReference type="PANTHER" id="PTHR42883">
    <property type="entry name" value="GLUCOSE-1-PHOSPHATE THYMIDYLTRANSFERASE"/>
    <property type="match status" value="1"/>
</dbReference>
<dbReference type="InterPro" id="IPR005908">
    <property type="entry name" value="G1P_thy_trans_l"/>
</dbReference>
<dbReference type="Gene3D" id="3.90.550.10">
    <property type="entry name" value="Spore Coat Polysaccharide Biosynthesis Protein SpsA, Chain A"/>
    <property type="match status" value="1"/>
</dbReference>
<proteinExistence type="predicted"/>
<accession>A5D3D6</accession>
<protein>
    <submittedName>
        <fullName evidence="2">dTDP-glucose pyrophosphorylase</fullName>
    </submittedName>
</protein>
<dbReference type="Gene3D" id="2.160.10.10">
    <property type="entry name" value="Hexapeptide repeat proteins"/>
    <property type="match status" value="1"/>
</dbReference>
<dbReference type="SUPFAM" id="SSF53448">
    <property type="entry name" value="Nucleotide-diphospho-sugar transferases"/>
    <property type="match status" value="1"/>
</dbReference>
<dbReference type="AlphaFoldDB" id="A5D3D6"/>
<organism evidence="2 3">
    <name type="scientific">Pelotomaculum thermopropionicum (strain DSM 13744 / JCM 10971 / SI)</name>
    <dbReference type="NCBI Taxonomy" id="370438"/>
    <lineage>
        <taxon>Bacteria</taxon>
        <taxon>Bacillati</taxon>
        <taxon>Bacillota</taxon>
        <taxon>Clostridia</taxon>
        <taxon>Eubacteriales</taxon>
        <taxon>Desulfotomaculaceae</taxon>
        <taxon>Pelotomaculum</taxon>
    </lineage>
</organism>
<evidence type="ECO:0000313" key="2">
    <source>
        <dbReference type="EMBL" id="BAF59259.1"/>
    </source>
</evidence>